<dbReference type="Proteomes" id="UP000814243">
    <property type="component" value="Unassembled WGS sequence"/>
</dbReference>
<comment type="caution">
    <text evidence="9">Lacks conserved residue(s) required for the propagation of feature annotation.</text>
</comment>
<accession>A0A922M3T1</accession>
<dbReference type="PANTHER" id="PTHR13117">
    <property type="entry name" value="ENDOPLASMIC RETICULUM MULTISPAN TRANSMEMBRANE PROTEIN-RELATED"/>
    <property type="match status" value="1"/>
</dbReference>
<sequence>MEKIPDQIGYLVLTEDGAVLESGGELENDERVATIITDLISLSNKCVTFVINAWVIRNVGHEVLGIMNVRLLLLESTILFLSREPFNRACLGQKDEFSWRQLINQIWLSVPVSCFLSIVFVYIWLNWLPLGHPEHAFQYTFGCWSVALSCVLELCSANVALVAQLFCFIKLKVALDTLHIFVRTLLFLSIVIYDRSLALIAFSVAQVGSIGAIVVSYYIFFYWYIKNKPLYGKGALKSKLVPEAVLHRLYDNMDDFQFTSILDFLPKYSGSVNAMFSKKLGTLTLSFAKQGVVKQLLTEGEKYVMSVSPVMSFSEQATYDVVNNLGSLAARFVFRPIEDSSYFYFTQMVSRELPLHKQDQNKIQESCTVLSQVCKTVSSIGLIVLVFGQSYARTLLLLYGGESFVASGLPVQLLRSHCLAIVLLAVNGVTECYAFATMTSTQLNSYNYLMVLFSISFLLLSYVLTYLFGPVGFIVSNCINMFARIVHSVHFISNKYKGTDYKPLEGLYVGKIFLLTLFIAGCVCKLSENKISRDSIILHISIGAISLLFVLLAWAYENRDLVIRVYKKFWKKEDKVSLD</sequence>
<keyword evidence="4 9" id="KW-0812">Transmembrane</keyword>
<comment type="similarity">
    <text evidence="3 9">Belongs to the RFT1 family.</text>
</comment>
<name>A0A922M3T1_SPOEX</name>
<feature type="transmembrane region" description="Helical" evidence="9">
    <location>
        <begin position="137"/>
        <end position="161"/>
    </location>
</feature>
<dbReference type="EMBL" id="JACEFF010000864">
    <property type="protein sequence ID" value="KAH9629483.1"/>
    <property type="molecule type" value="Genomic_DNA"/>
</dbReference>
<evidence type="ECO:0000256" key="3">
    <source>
        <dbReference type="ARBA" id="ARBA00010288"/>
    </source>
</evidence>
<evidence type="ECO:0000256" key="5">
    <source>
        <dbReference type="ARBA" id="ARBA00022824"/>
    </source>
</evidence>
<comment type="caution">
    <text evidence="10">The sequence shown here is derived from an EMBL/GenBank/DDBJ whole genome shotgun (WGS) entry which is preliminary data.</text>
</comment>
<evidence type="ECO:0000256" key="6">
    <source>
        <dbReference type="ARBA" id="ARBA00022989"/>
    </source>
</evidence>
<evidence type="ECO:0000256" key="1">
    <source>
        <dbReference type="ARBA" id="ARBA00004477"/>
    </source>
</evidence>
<evidence type="ECO:0000313" key="10">
    <source>
        <dbReference type="EMBL" id="KAH9629483.1"/>
    </source>
</evidence>
<evidence type="ECO:0000256" key="2">
    <source>
        <dbReference type="ARBA" id="ARBA00004922"/>
    </source>
</evidence>
<evidence type="ECO:0000256" key="7">
    <source>
        <dbReference type="ARBA" id="ARBA00023136"/>
    </source>
</evidence>
<dbReference type="Pfam" id="PF04506">
    <property type="entry name" value="Rft-1"/>
    <property type="match status" value="1"/>
</dbReference>
<feature type="transmembrane region" description="Helical" evidence="9">
    <location>
        <begin position="413"/>
        <end position="436"/>
    </location>
</feature>
<feature type="transmembrane region" description="Helical" evidence="9">
    <location>
        <begin position="380"/>
        <end position="401"/>
    </location>
</feature>
<feature type="transmembrane region" description="Helical" evidence="9">
    <location>
        <begin position="536"/>
        <end position="556"/>
    </location>
</feature>
<evidence type="ECO:0000256" key="9">
    <source>
        <dbReference type="RuleBase" id="RU365067"/>
    </source>
</evidence>
<comment type="pathway">
    <text evidence="2">Protein modification; protein glycosylation.</text>
</comment>
<dbReference type="GO" id="GO:0005789">
    <property type="term" value="C:endoplasmic reticulum membrane"/>
    <property type="evidence" value="ECO:0007669"/>
    <property type="project" value="UniProtKB-SubCell"/>
</dbReference>
<keyword evidence="6 9" id="KW-1133">Transmembrane helix</keyword>
<reference evidence="10" key="1">
    <citation type="journal article" date="2021" name="G3 (Bethesda)">
        <title>Genome and transcriptome analysis of the beet armyworm Spodoptera exigua reveals targets for pest control. .</title>
        <authorList>
            <person name="Simon S."/>
            <person name="Breeschoten T."/>
            <person name="Jansen H.J."/>
            <person name="Dirks R.P."/>
            <person name="Schranz M.E."/>
            <person name="Ros V.I.D."/>
        </authorList>
    </citation>
    <scope>NUCLEOTIDE SEQUENCE</scope>
    <source>
        <strain evidence="10">TB_SE_WUR_2020</strain>
    </source>
</reference>
<evidence type="ECO:0000256" key="8">
    <source>
        <dbReference type="ARBA" id="ARBA00045912"/>
    </source>
</evidence>
<comment type="subcellular location">
    <subcellularLocation>
        <location evidence="1 9">Endoplasmic reticulum membrane</location>
        <topology evidence="1 9">Multi-pass membrane protein</topology>
    </subcellularLocation>
</comment>
<gene>
    <name evidence="10" type="ORF">HF086_015813</name>
</gene>
<feature type="transmembrane region" description="Helical" evidence="9">
    <location>
        <begin position="199"/>
        <end position="225"/>
    </location>
</feature>
<evidence type="ECO:0000256" key="4">
    <source>
        <dbReference type="ARBA" id="ARBA00022692"/>
    </source>
</evidence>
<feature type="transmembrane region" description="Helical" evidence="9">
    <location>
        <begin position="448"/>
        <end position="468"/>
    </location>
</feature>
<keyword evidence="7 9" id="KW-0472">Membrane</keyword>
<comment type="function">
    <text evidence="8 9">Intramembrane glycolipid transporter that operates in the biosynthetic pathway of dolichol-linked oligosaccharides, the glycan precursors employed in protein asparagine (N)-glycosylation. The sequential addition of sugars to dolichol pyrophosphate produces dolichol-linked oligosaccharides containing fourteen sugars, including two GlcNAcs, nine mannoses and three glucoses. Once assembled, the oligosaccharide is transferred from the lipid to nascent proteins by oligosaccharyltransferases. The assembly of dolichol-linked oligosaccharides begins on the cytosolic side of the endoplasmic reticulum membrane and finishes in its lumen. RFT1 could mediate the translocation of the cytosolically oriented intermediate DolPP-GlcNAc2Man5, produced by ALG11, into the ER lumen where dolichol-linked oligosaccharides assembly continues. However, the intramembrane lipid transporter activity could not be confirmed in vitro.</text>
</comment>
<organism evidence="10 11">
    <name type="scientific">Spodoptera exigua</name>
    <name type="common">Beet armyworm</name>
    <name type="synonym">Noctua fulgens</name>
    <dbReference type="NCBI Taxonomy" id="7107"/>
    <lineage>
        <taxon>Eukaryota</taxon>
        <taxon>Metazoa</taxon>
        <taxon>Ecdysozoa</taxon>
        <taxon>Arthropoda</taxon>
        <taxon>Hexapoda</taxon>
        <taxon>Insecta</taxon>
        <taxon>Pterygota</taxon>
        <taxon>Neoptera</taxon>
        <taxon>Endopterygota</taxon>
        <taxon>Lepidoptera</taxon>
        <taxon>Glossata</taxon>
        <taxon>Ditrysia</taxon>
        <taxon>Noctuoidea</taxon>
        <taxon>Noctuidae</taxon>
        <taxon>Amphipyrinae</taxon>
        <taxon>Spodoptera</taxon>
    </lineage>
</organism>
<dbReference type="GO" id="GO:0034203">
    <property type="term" value="P:glycolipid translocation"/>
    <property type="evidence" value="ECO:0007669"/>
    <property type="project" value="TreeGrafter"/>
</dbReference>
<feature type="transmembrane region" description="Helical" evidence="9">
    <location>
        <begin position="506"/>
        <end position="524"/>
    </location>
</feature>
<dbReference type="PANTHER" id="PTHR13117:SF5">
    <property type="entry name" value="PROTEIN RFT1 HOMOLOG"/>
    <property type="match status" value="1"/>
</dbReference>
<dbReference type="InterPro" id="IPR007594">
    <property type="entry name" value="RFT1"/>
</dbReference>
<dbReference type="AlphaFoldDB" id="A0A922M3T1"/>
<protein>
    <recommendedName>
        <fullName evidence="9">Protein RFT1 homolog</fullName>
    </recommendedName>
</protein>
<feature type="transmembrane region" description="Helical" evidence="9">
    <location>
        <begin position="102"/>
        <end position="125"/>
    </location>
</feature>
<proteinExistence type="inferred from homology"/>
<feature type="transmembrane region" description="Helical" evidence="9">
    <location>
        <begin position="173"/>
        <end position="193"/>
    </location>
</feature>
<evidence type="ECO:0000313" key="11">
    <source>
        <dbReference type="Proteomes" id="UP000814243"/>
    </source>
</evidence>
<dbReference type="GO" id="GO:0006488">
    <property type="term" value="P:dolichol-linked oligosaccharide biosynthetic process"/>
    <property type="evidence" value="ECO:0007669"/>
    <property type="project" value="InterPro"/>
</dbReference>
<keyword evidence="5" id="KW-0256">Endoplasmic reticulum</keyword>